<keyword evidence="3 12" id="KW-1134">Transmembrane beta strand</keyword>
<sequence>MKLNAFSLVTHQPWLRKISLVMKLTTLIMFIALLQCSAKGFSQKINLNETNFPLKKVLQQINKQTGYVFFYDSQDVKDKVVSVQLKDASVSEALAECLKNQSLTYKIVDKTIVLQQKEAAVIDKVTNMVVAPVTIKGQVLDDQNTPLPGVTIKVKGGKAVTVTDVNGKFSIDVPDDKAVLVFSFIGFETQELPATPGTPITVAMKAAVGGLHEIVVTSFGIKKQQAALGYATSTISSKEITEAGNTNFASALYGKAAGVAVKTAPGGASSAVTIQIRGINSIGYNQPPLYVVDGVIIRNQQQYGASGFNNGGFYSDQRIEGNGVLDINPSDIESINILKGGSATALYGSDAEGGVIVITTKKGIKGKGPQVEFNYYGTEEQPAFLPNYQNVYGQGYDRATNIALGFNADGSVPDANSPSGWRPNFRAYADFGPKMLGQKVQWWDGSIQSYSPQPNNYKDIFRTGTSSSANLSLSNQTENSDYRISYTRLDYDGIQRESGVHKNTFNLNSTLKLSDKTSVDVVANYVNTITDNRPYQTNRLAQSFDGFFGREEKMGLVEQKYLTSEGYEYAPYNNTQLNPAEAFVFNVRPNLYDYFFSTLKNTYTETENRLYSSATFNWSIINHLKFRVRLGNDYTGRNTEADNYNTYPVAFNTTSSTGAYNVATGIYSILYGDALLTYNNNITKDINLTFTGGFTARHESYLDEASGTTDGLVTANFFSLSNSYGILSTSYARQYLVKEGAFGLLDLSYKNYLFLEGSLRQESASTLPPQNNTYYYPSVNGSFVFSDALKSSMPSFLSYGKLRLSYTQNGNPAPIYLSNVSYTQTSLQTQSNGSVSQLTLSNAYGNNTLKPERKHEYEAGIELRFLNDRLGADVSYYTNKINDQILPLTVSPSNGSGSQIVNVGSIGNQGLEVALNATPIISSGFKWDVRLNYSFNNAKVYSLAPNEPEIDVYTAESNSIKVVAKPGEALGDIYTYGLKKGANGQNLVDASGYYEEDQSHYIKAGNILPKAVGGISNTFSYKNYSITALIDYHLGGQLISTPLKYGISSGMYTSTLKYRDAAHGGLTYYINSAGTYVQLSSNATKGPNGETVYHDGLIQQGVLANGQPNNIMIDAASYYENQFSAGGGSGDNVIDENQGSAIYNNSYIKLRELSLSYGLPQSLVHHLGMSKIRFSLIGRNLLYIYRTLKNLDPETALGSQWWNEGIDNGSIPATRSYGFSINATF</sequence>
<evidence type="ECO:0000313" key="15">
    <source>
        <dbReference type="EMBL" id="TWI97529.1"/>
    </source>
</evidence>
<dbReference type="Pfam" id="PF07715">
    <property type="entry name" value="Plug"/>
    <property type="match status" value="1"/>
</dbReference>
<keyword evidence="4" id="KW-0406">Ion transport</keyword>
<comment type="subcellular location">
    <subcellularLocation>
        <location evidence="1 12">Cell outer membrane</location>
        <topology evidence="1 12">Multi-pass membrane protein</topology>
    </subcellularLocation>
</comment>
<keyword evidence="10 15" id="KW-0675">Receptor</keyword>
<dbReference type="SMART" id="SM00965">
    <property type="entry name" value="STN"/>
    <property type="match status" value="1"/>
</dbReference>
<name>A0A562TV88_9SPHI</name>
<dbReference type="InterPro" id="IPR000531">
    <property type="entry name" value="Beta-barrel_TonB"/>
</dbReference>
<dbReference type="GO" id="GO:0015344">
    <property type="term" value="F:siderophore uptake transmembrane transporter activity"/>
    <property type="evidence" value="ECO:0007669"/>
    <property type="project" value="TreeGrafter"/>
</dbReference>
<organism evidence="15 16">
    <name type="scientific">Mucilaginibacter frigoritolerans</name>
    <dbReference type="NCBI Taxonomy" id="652788"/>
    <lineage>
        <taxon>Bacteria</taxon>
        <taxon>Pseudomonadati</taxon>
        <taxon>Bacteroidota</taxon>
        <taxon>Sphingobacteriia</taxon>
        <taxon>Sphingobacteriales</taxon>
        <taxon>Sphingobacteriaceae</taxon>
        <taxon>Mucilaginibacter</taxon>
    </lineage>
</organism>
<dbReference type="Proteomes" id="UP000317010">
    <property type="component" value="Unassembled WGS sequence"/>
</dbReference>
<evidence type="ECO:0000313" key="16">
    <source>
        <dbReference type="Proteomes" id="UP000317010"/>
    </source>
</evidence>
<evidence type="ECO:0000256" key="13">
    <source>
        <dbReference type="RuleBase" id="RU003357"/>
    </source>
</evidence>
<dbReference type="Gene3D" id="2.170.130.10">
    <property type="entry name" value="TonB-dependent receptor, plug domain"/>
    <property type="match status" value="1"/>
</dbReference>
<dbReference type="Pfam" id="PF13715">
    <property type="entry name" value="CarbopepD_reg_2"/>
    <property type="match status" value="1"/>
</dbReference>
<dbReference type="SUPFAM" id="SSF56935">
    <property type="entry name" value="Porins"/>
    <property type="match status" value="1"/>
</dbReference>
<comment type="similarity">
    <text evidence="12 13">Belongs to the TonB-dependent receptor family.</text>
</comment>
<dbReference type="OrthoDB" id="9768177at2"/>
<dbReference type="AlphaFoldDB" id="A0A562TV88"/>
<dbReference type="InterPro" id="IPR011662">
    <property type="entry name" value="Secretin/TonB_short_N"/>
</dbReference>
<dbReference type="Gene3D" id="2.60.40.1120">
    <property type="entry name" value="Carboxypeptidase-like, regulatory domain"/>
    <property type="match status" value="1"/>
</dbReference>
<dbReference type="InterPro" id="IPR008969">
    <property type="entry name" value="CarboxyPept-like_regulatory"/>
</dbReference>
<evidence type="ECO:0000256" key="3">
    <source>
        <dbReference type="ARBA" id="ARBA00022452"/>
    </source>
</evidence>
<dbReference type="Gene3D" id="2.40.170.20">
    <property type="entry name" value="TonB-dependent receptor, beta-barrel domain"/>
    <property type="match status" value="1"/>
</dbReference>
<evidence type="ECO:0000256" key="12">
    <source>
        <dbReference type="PROSITE-ProRule" id="PRU01360"/>
    </source>
</evidence>
<keyword evidence="7" id="KW-0408">Iron</keyword>
<evidence type="ECO:0000259" key="14">
    <source>
        <dbReference type="SMART" id="SM00965"/>
    </source>
</evidence>
<keyword evidence="16" id="KW-1185">Reference proteome</keyword>
<keyword evidence="4" id="KW-0410">Iron transport</keyword>
<dbReference type="Pfam" id="PF00593">
    <property type="entry name" value="TonB_dep_Rec_b-barrel"/>
    <property type="match status" value="1"/>
</dbReference>
<keyword evidence="6" id="KW-0732">Signal</keyword>
<dbReference type="InterPro" id="IPR036942">
    <property type="entry name" value="Beta-barrel_TonB_sf"/>
</dbReference>
<dbReference type="NCBIfam" id="TIGR04056">
    <property type="entry name" value="OMP_RagA_SusC"/>
    <property type="match status" value="1"/>
</dbReference>
<dbReference type="SUPFAM" id="SSF49464">
    <property type="entry name" value="Carboxypeptidase regulatory domain-like"/>
    <property type="match status" value="1"/>
</dbReference>
<evidence type="ECO:0000256" key="6">
    <source>
        <dbReference type="ARBA" id="ARBA00022729"/>
    </source>
</evidence>
<dbReference type="InterPro" id="IPR023997">
    <property type="entry name" value="TonB-dep_OMP_SusC/RagA_CS"/>
</dbReference>
<dbReference type="Gene3D" id="3.55.50.30">
    <property type="match status" value="1"/>
</dbReference>
<keyword evidence="8 13" id="KW-0798">TonB box</keyword>
<proteinExistence type="inferred from homology"/>
<dbReference type="Pfam" id="PF07660">
    <property type="entry name" value="STN"/>
    <property type="match status" value="1"/>
</dbReference>
<evidence type="ECO:0000256" key="10">
    <source>
        <dbReference type="ARBA" id="ARBA00023170"/>
    </source>
</evidence>
<gene>
    <name evidence="15" type="ORF">JN11_03348</name>
</gene>
<protein>
    <submittedName>
        <fullName evidence="15">Iron complex outermembrane receptor protein</fullName>
    </submittedName>
</protein>
<dbReference type="EMBL" id="VLLI01000010">
    <property type="protein sequence ID" value="TWI97529.1"/>
    <property type="molecule type" value="Genomic_DNA"/>
</dbReference>
<dbReference type="InterPro" id="IPR012910">
    <property type="entry name" value="Plug_dom"/>
</dbReference>
<feature type="domain" description="Secretin/TonB short N-terminal" evidence="14">
    <location>
        <begin position="67"/>
        <end position="117"/>
    </location>
</feature>
<reference evidence="15 16" key="1">
    <citation type="submission" date="2019-07" db="EMBL/GenBank/DDBJ databases">
        <title>Genomic Encyclopedia of Archaeal and Bacterial Type Strains, Phase II (KMG-II): from individual species to whole genera.</title>
        <authorList>
            <person name="Goeker M."/>
        </authorList>
    </citation>
    <scope>NUCLEOTIDE SEQUENCE [LARGE SCALE GENOMIC DNA]</scope>
    <source>
        <strain evidence="15 16">ATCC BAA-1854</strain>
    </source>
</reference>
<dbReference type="InterPro" id="IPR039426">
    <property type="entry name" value="TonB-dep_rcpt-like"/>
</dbReference>
<keyword evidence="11 12" id="KW-0998">Cell outer membrane</keyword>
<keyword evidence="2 12" id="KW-0813">Transport</keyword>
<dbReference type="PANTHER" id="PTHR30069">
    <property type="entry name" value="TONB-DEPENDENT OUTER MEMBRANE RECEPTOR"/>
    <property type="match status" value="1"/>
</dbReference>
<evidence type="ECO:0000256" key="9">
    <source>
        <dbReference type="ARBA" id="ARBA00023136"/>
    </source>
</evidence>
<evidence type="ECO:0000256" key="1">
    <source>
        <dbReference type="ARBA" id="ARBA00004571"/>
    </source>
</evidence>
<dbReference type="InterPro" id="IPR037066">
    <property type="entry name" value="Plug_dom_sf"/>
</dbReference>
<dbReference type="GO" id="GO:0009279">
    <property type="term" value="C:cell outer membrane"/>
    <property type="evidence" value="ECO:0007669"/>
    <property type="project" value="UniProtKB-SubCell"/>
</dbReference>
<dbReference type="NCBIfam" id="TIGR04057">
    <property type="entry name" value="SusC_RagA_signa"/>
    <property type="match status" value="1"/>
</dbReference>
<evidence type="ECO:0000256" key="4">
    <source>
        <dbReference type="ARBA" id="ARBA00022496"/>
    </source>
</evidence>
<evidence type="ECO:0000256" key="5">
    <source>
        <dbReference type="ARBA" id="ARBA00022692"/>
    </source>
</evidence>
<dbReference type="InterPro" id="IPR023996">
    <property type="entry name" value="TonB-dep_OMP_SusC/RagA"/>
</dbReference>
<keyword evidence="9 12" id="KW-0472">Membrane</keyword>
<comment type="caution">
    <text evidence="15">The sequence shown here is derived from an EMBL/GenBank/DDBJ whole genome shotgun (WGS) entry which is preliminary data.</text>
</comment>
<dbReference type="GO" id="GO:0044718">
    <property type="term" value="P:siderophore transmembrane transport"/>
    <property type="evidence" value="ECO:0007669"/>
    <property type="project" value="TreeGrafter"/>
</dbReference>
<evidence type="ECO:0000256" key="8">
    <source>
        <dbReference type="ARBA" id="ARBA00023077"/>
    </source>
</evidence>
<evidence type="ECO:0000256" key="7">
    <source>
        <dbReference type="ARBA" id="ARBA00023004"/>
    </source>
</evidence>
<evidence type="ECO:0000256" key="2">
    <source>
        <dbReference type="ARBA" id="ARBA00022448"/>
    </source>
</evidence>
<dbReference type="PANTHER" id="PTHR30069:SF29">
    <property type="entry name" value="HEMOGLOBIN AND HEMOGLOBIN-HAPTOGLOBIN-BINDING PROTEIN 1-RELATED"/>
    <property type="match status" value="1"/>
</dbReference>
<accession>A0A562TV88</accession>
<evidence type="ECO:0000256" key="11">
    <source>
        <dbReference type="ARBA" id="ARBA00023237"/>
    </source>
</evidence>
<dbReference type="PROSITE" id="PS52016">
    <property type="entry name" value="TONB_DEPENDENT_REC_3"/>
    <property type="match status" value="1"/>
</dbReference>
<keyword evidence="5 12" id="KW-0812">Transmembrane</keyword>